<proteinExistence type="predicted"/>
<dbReference type="Proteomes" id="UP000813385">
    <property type="component" value="Unassembled WGS sequence"/>
</dbReference>
<name>A0A8K0X504_9PEZI</name>
<comment type="caution">
    <text evidence="1">The sequence shown here is derived from an EMBL/GenBank/DDBJ whole genome shotgun (WGS) entry which is preliminary data.</text>
</comment>
<protein>
    <submittedName>
        <fullName evidence="1">Uncharacterized protein</fullName>
    </submittedName>
</protein>
<dbReference type="OrthoDB" id="5422068at2759"/>
<reference evidence="1" key="1">
    <citation type="journal article" date="2021" name="Nat. Commun.">
        <title>Genetic determinants of endophytism in the Arabidopsis root mycobiome.</title>
        <authorList>
            <person name="Mesny F."/>
            <person name="Miyauchi S."/>
            <person name="Thiergart T."/>
            <person name="Pickel B."/>
            <person name="Atanasova L."/>
            <person name="Karlsson M."/>
            <person name="Huettel B."/>
            <person name="Barry K.W."/>
            <person name="Haridas S."/>
            <person name="Chen C."/>
            <person name="Bauer D."/>
            <person name="Andreopoulos W."/>
            <person name="Pangilinan J."/>
            <person name="LaButti K."/>
            <person name="Riley R."/>
            <person name="Lipzen A."/>
            <person name="Clum A."/>
            <person name="Drula E."/>
            <person name="Henrissat B."/>
            <person name="Kohler A."/>
            <person name="Grigoriev I.V."/>
            <person name="Martin F.M."/>
            <person name="Hacquard S."/>
        </authorList>
    </citation>
    <scope>NUCLEOTIDE SEQUENCE</scope>
    <source>
        <strain evidence="1">MPI-CAGE-AT-0016</strain>
    </source>
</reference>
<gene>
    <name evidence="1" type="ORF">B0T11DRAFT_53011</name>
</gene>
<sequence>MNYLVLPADFMTVSALPRDNADESVRAVTGRLTDRPQTTEAVSASDANRPPYVPSVDVLRPGVPGAESTWLRFFHSYYCSPEVGSRAFCGRCGGPVAFHSRPQAEWFGPMYKQPEDFKDVMDVYLGTVDRHILDDGDKLAIEHDTSWKDGVRWYKKVVAGGEGRTRHPGSALGEVVEDKEL</sequence>
<evidence type="ECO:0000313" key="1">
    <source>
        <dbReference type="EMBL" id="KAH7367347.1"/>
    </source>
</evidence>
<keyword evidence="2" id="KW-1185">Reference proteome</keyword>
<organism evidence="1 2">
    <name type="scientific">Plectosphaerella cucumerina</name>
    <dbReference type="NCBI Taxonomy" id="40658"/>
    <lineage>
        <taxon>Eukaryota</taxon>
        <taxon>Fungi</taxon>
        <taxon>Dikarya</taxon>
        <taxon>Ascomycota</taxon>
        <taxon>Pezizomycotina</taxon>
        <taxon>Sordariomycetes</taxon>
        <taxon>Hypocreomycetidae</taxon>
        <taxon>Glomerellales</taxon>
        <taxon>Plectosphaerellaceae</taxon>
        <taxon>Plectosphaerella</taxon>
    </lineage>
</organism>
<dbReference type="AlphaFoldDB" id="A0A8K0X504"/>
<dbReference type="EMBL" id="JAGPXD010000002">
    <property type="protein sequence ID" value="KAH7367347.1"/>
    <property type="molecule type" value="Genomic_DNA"/>
</dbReference>
<accession>A0A8K0X504</accession>
<evidence type="ECO:0000313" key="2">
    <source>
        <dbReference type="Proteomes" id="UP000813385"/>
    </source>
</evidence>